<dbReference type="AlphaFoldDB" id="A0A7N0U1H3"/>
<proteinExistence type="predicted"/>
<dbReference type="PRINTS" id="PR01438">
    <property type="entry name" value="UNVRSLSTRESS"/>
</dbReference>
<dbReference type="PANTHER" id="PTHR31964">
    <property type="entry name" value="ADENINE NUCLEOTIDE ALPHA HYDROLASES-LIKE SUPERFAMILY PROTEIN"/>
    <property type="match status" value="1"/>
</dbReference>
<sequence length="169" mass="18249">MVALSEMEGEKKQIMVAIDETDASYHALIWVLDNLKETLLDTSLLIFAAVPEPNYYHYVPASFGSARLYATASPAPEVAISAQEHKKKVMLGLLDKAKSICTSHGVESETILKTGDAKLAICDAVENLEVSMLILGDEGRGRIQRALAGSVNDHCLQHAKCSVLVVKGP</sequence>
<evidence type="ECO:0000313" key="2">
    <source>
        <dbReference type="EnsemblPlants" id="Kaladp0050s0316.1.v1.1"/>
    </source>
</evidence>
<name>A0A7N0U1H3_KALFE</name>
<dbReference type="Proteomes" id="UP000594263">
    <property type="component" value="Unplaced"/>
</dbReference>
<dbReference type="PANTHER" id="PTHR31964:SF55">
    <property type="entry name" value="USPA DOMAIN-CONTAINING PROTEIN"/>
    <property type="match status" value="1"/>
</dbReference>
<keyword evidence="3" id="KW-1185">Reference proteome</keyword>
<dbReference type="Gramene" id="Kaladp0050s0316.1.v1.1">
    <property type="protein sequence ID" value="Kaladp0050s0316.1.v1.1"/>
    <property type="gene ID" value="Kaladp0050s0316.v1.1"/>
</dbReference>
<protein>
    <recommendedName>
        <fullName evidence="1">UspA domain-containing protein</fullName>
    </recommendedName>
</protein>
<feature type="domain" description="UspA" evidence="1">
    <location>
        <begin position="12"/>
        <end position="167"/>
    </location>
</feature>
<dbReference type="Gene3D" id="3.40.50.620">
    <property type="entry name" value="HUPs"/>
    <property type="match status" value="1"/>
</dbReference>
<organism evidence="2 3">
    <name type="scientific">Kalanchoe fedtschenkoi</name>
    <name type="common">Lavender scallops</name>
    <name type="synonym">South American air plant</name>
    <dbReference type="NCBI Taxonomy" id="63787"/>
    <lineage>
        <taxon>Eukaryota</taxon>
        <taxon>Viridiplantae</taxon>
        <taxon>Streptophyta</taxon>
        <taxon>Embryophyta</taxon>
        <taxon>Tracheophyta</taxon>
        <taxon>Spermatophyta</taxon>
        <taxon>Magnoliopsida</taxon>
        <taxon>eudicotyledons</taxon>
        <taxon>Gunneridae</taxon>
        <taxon>Pentapetalae</taxon>
        <taxon>Saxifragales</taxon>
        <taxon>Crassulaceae</taxon>
        <taxon>Kalanchoe</taxon>
    </lineage>
</organism>
<dbReference type="InterPro" id="IPR006015">
    <property type="entry name" value="Universal_stress_UspA"/>
</dbReference>
<evidence type="ECO:0000259" key="1">
    <source>
        <dbReference type="Pfam" id="PF00582"/>
    </source>
</evidence>
<dbReference type="OMA" id="ESEHAEY"/>
<dbReference type="CDD" id="cd23659">
    <property type="entry name" value="USP_At3g01520-like"/>
    <property type="match status" value="1"/>
</dbReference>
<dbReference type="EnsemblPlants" id="Kaladp0050s0316.1.v1.1">
    <property type="protein sequence ID" value="Kaladp0050s0316.1.v1.1"/>
    <property type="gene ID" value="Kaladp0050s0316.v1.1"/>
</dbReference>
<dbReference type="Pfam" id="PF00582">
    <property type="entry name" value="Usp"/>
    <property type="match status" value="1"/>
</dbReference>
<dbReference type="SUPFAM" id="SSF52402">
    <property type="entry name" value="Adenine nucleotide alpha hydrolases-like"/>
    <property type="match status" value="1"/>
</dbReference>
<reference evidence="2" key="1">
    <citation type="submission" date="2021-01" db="UniProtKB">
        <authorList>
            <consortium name="EnsemblPlants"/>
        </authorList>
    </citation>
    <scope>IDENTIFICATION</scope>
</reference>
<dbReference type="InterPro" id="IPR006016">
    <property type="entry name" value="UspA"/>
</dbReference>
<dbReference type="InterPro" id="IPR014729">
    <property type="entry name" value="Rossmann-like_a/b/a_fold"/>
</dbReference>
<accession>A0A7N0U1H3</accession>
<evidence type="ECO:0000313" key="3">
    <source>
        <dbReference type="Proteomes" id="UP000594263"/>
    </source>
</evidence>